<evidence type="ECO:0000313" key="3">
    <source>
        <dbReference type="Proteomes" id="UP000298493"/>
    </source>
</evidence>
<feature type="region of interest" description="Disordered" evidence="1">
    <location>
        <begin position="1"/>
        <end position="28"/>
    </location>
</feature>
<sequence>MFRGTVRAEMLGKSSAQPQDNQPTSESQLAGYASIKAEPKKPFKIVDTKQTILKDGVKRISIWYGPFTIRGRNSTSPPSAYQSMDKYGTAWQYIAEDIPRDITVLKSNVSVVYADGSPADVSNGIYQHHSYLTAATKQLPKWSTCGVAPKMIAEYYSPGSLFVGGAEDKFGGYFTTPTGDLNSGYYIGKEDKLILNGDVVNYTPNDKVVYSVNEIEYIPGKPADLMAASMYIMVPGQCAGDQVAISSKGKGERFTVSGPPQTVTKDATILNFRGHLHDGGDTMAVKINDKTVCTSEAKYGFAAAFSGTGGMKKRVVADPGPHGDATSQTILEMSQCFNIPLKKGDTYALEAVYDTKKHPTRKMHDGGEGEMMALGVAFIALKE</sequence>
<keyword evidence="3" id="KW-1185">Reference proteome</keyword>
<comment type="caution">
    <text evidence="2">The sequence shown here is derived from an EMBL/GenBank/DDBJ whole genome shotgun (WGS) entry which is preliminary data.</text>
</comment>
<organism evidence="2 3">
    <name type="scientific">Venturia nashicola</name>
    <dbReference type="NCBI Taxonomy" id="86259"/>
    <lineage>
        <taxon>Eukaryota</taxon>
        <taxon>Fungi</taxon>
        <taxon>Dikarya</taxon>
        <taxon>Ascomycota</taxon>
        <taxon>Pezizomycotina</taxon>
        <taxon>Dothideomycetes</taxon>
        <taxon>Pleosporomycetidae</taxon>
        <taxon>Venturiales</taxon>
        <taxon>Venturiaceae</taxon>
        <taxon>Venturia</taxon>
    </lineage>
</organism>
<name>A0A4Z1PD69_9PEZI</name>
<dbReference type="Proteomes" id="UP000298493">
    <property type="component" value="Unassembled WGS sequence"/>
</dbReference>
<dbReference type="EMBL" id="SNSC02000007">
    <property type="protein sequence ID" value="TID22961.1"/>
    <property type="molecule type" value="Genomic_DNA"/>
</dbReference>
<proteinExistence type="predicted"/>
<feature type="compositionally biased region" description="Polar residues" evidence="1">
    <location>
        <begin position="14"/>
        <end position="28"/>
    </location>
</feature>
<gene>
    <name evidence="2" type="ORF">E6O75_ATG02135</name>
</gene>
<reference evidence="2 3" key="1">
    <citation type="submission" date="2019-04" db="EMBL/GenBank/DDBJ databases">
        <title>High contiguity whole genome sequence and gene annotation resource for two Venturia nashicola isolates.</title>
        <authorList>
            <person name="Prokchorchik M."/>
            <person name="Won K."/>
            <person name="Lee Y."/>
            <person name="Choi E.D."/>
            <person name="Segonzac C."/>
            <person name="Sohn K.H."/>
        </authorList>
    </citation>
    <scope>NUCLEOTIDE SEQUENCE [LARGE SCALE GENOMIC DNA]</scope>
    <source>
        <strain evidence="2 3">PRI2</strain>
    </source>
</reference>
<dbReference type="AlphaFoldDB" id="A0A4Z1PD69"/>
<evidence type="ECO:0000256" key="1">
    <source>
        <dbReference type="SAM" id="MobiDB-lite"/>
    </source>
</evidence>
<evidence type="ECO:0000313" key="2">
    <source>
        <dbReference type="EMBL" id="TID22961.1"/>
    </source>
</evidence>
<accession>A0A4Z1PD69</accession>
<protein>
    <submittedName>
        <fullName evidence="2">Uncharacterized protein</fullName>
    </submittedName>
</protein>